<feature type="domain" description="Exonuclease" evidence="4">
    <location>
        <begin position="2"/>
        <end position="183"/>
    </location>
</feature>
<sequence>MRLLVFDTETTNKPPSIKLLPETVEYWPYIVQWSFVLFDTDTYKYSEYDYVIHCKVPIENDHIHGITTSMNQKIGYSFSFIFPIFEECWKQADLIIGHNIDFDLHMIQAECYRHGITFRLDKPTYCTMKTTTKICALPKSKWPTLKELHFHLFQETPSNLHNSMIDVWACLRCYLKIMTQKDLLEDIKKLRLLMKPT</sequence>
<dbReference type="Gene3D" id="3.30.420.10">
    <property type="entry name" value="Ribonuclease H-like superfamily/Ribonuclease H"/>
    <property type="match status" value="1"/>
</dbReference>
<dbReference type="SMART" id="SM00479">
    <property type="entry name" value="EXOIII"/>
    <property type="match status" value="1"/>
</dbReference>
<evidence type="ECO:0000256" key="3">
    <source>
        <dbReference type="ARBA" id="ARBA00022839"/>
    </source>
</evidence>
<dbReference type="PANTHER" id="PTHR30231">
    <property type="entry name" value="DNA POLYMERASE III SUBUNIT EPSILON"/>
    <property type="match status" value="1"/>
</dbReference>
<dbReference type="AlphaFoldDB" id="A0A6C0HYM9"/>
<dbReference type="InterPro" id="IPR013520">
    <property type="entry name" value="Ribonucl_H"/>
</dbReference>
<name>A0A6C0HYM9_9ZZZZ</name>
<reference evidence="5" key="1">
    <citation type="journal article" date="2020" name="Nature">
        <title>Giant virus diversity and host interactions through global metagenomics.</title>
        <authorList>
            <person name="Schulz F."/>
            <person name="Roux S."/>
            <person name="Paez-Espino D."/>
            <person name="Jungbluth S."/>
            <person name="Walsh D.A."/>
            <person name="Denef V.J."/>
            <person name="McMahon K.D."/>
            <person name="Konstantinidis K.T."/>
            <person name="Eloe-Fadrosh E.A."/>
            <person name="Kyrpides N.C."/>
            <person name="Woyke T."/>
        </authorList>
    </citation>
    <scope>NUCLEOTIDE SEQUENCE</scope>
    <source>
        <strain evidence="5">GVMAG-M-3300023184-17</strain>
    </source>
</reference>
<evidence type="ECO:0000256" key="2">
    <source>
        <dbReference type="ARBA" id="ARBA00022801"/>
    </source>
</evidence>
<dbReference type="Pfam" id="PF00929">
    <property type="entry name" value="RNase_T"/>
    <property type="match status" value="1"/>
</dbReference>
<dbReference type="SUPFAM" id="SSF53098">
    <property type="entry name" value="Ribonuclease H-like"/>
    <property type="match status" value="1"/>
</dbReference>
<accession>A0A6C0HYM9</accession>
<keyword evidence="2" id="KW-0378">Hydrolase</keyword>
<dbReference type="EMBL" id="MN740041">
    <property type="protein sequence ID" value="QHT85257.1"/>
    <property type="molecule type" value="Genomic_DNA"/>
</dbReference>
<keyword evidence="1" id="KW-0540">Nuclease</keyword>
<dbReference type="InterPro" id="IPR036397">
    <property type="entry name" value="RNaseH_sf"/>
</dbReference>
<dbReference type="GO" id="GO:0003676">
    <property type="term" value="F:nucleic acid binding"/>
    <property type="evidence" value="ECO:0007669"/>
    <property type="project" value="InterPro"/>
</dbReference>
<dbReference type="GO" id="GO:0008408">
    <property type="term" value="F:3'-5' exonuclease activity"/>
    <property type="evidence" value="ECO:0007669"/>
    <property type="project" value="TreeGrafter"/>
</dbReference>
<proteinExistence type="predicted"/>
<evidence type="ECO:0000259" key="4">
    <source>
        <dbReference type="SMART" id="SM00479"/>
    </source>
</evidence>
<dbReference type="CDD" id="cd06127">
    <property type="entry name" value="DEDDh"/>
    <property type="match status" value="1"/>
</dbReference>
<protein>
    <recommendedName>
        <fullName evidence="4">Exonuclease domain-containing protein</fullName>
    </recommendedName>
</protein>
<dbReference type="PANTHER" id="PTHR30231:SF4">
    <property type="entry name" value="PROTEIN NEN2"/>
    <property type="match status" value="1"/>
</dbReference>
<keyword evidence="3" id="KW-0269">Exonuclease</keyword>
<dbReference type="InterPro" id="IPR012337">
    <property type="entry name" value="RNaseH-like_sf"/>
</dbReference>
<organism evidence="5">
    <name type="scientific">viral metagenome</name>
    <dbReference type="NCBI Taxonomy" id="1070528"/>
    <lineage>
        <taxon>unclassified sequences</taxon>
        <taxon>metagenomes</taxon>
        <taxon>organismal metagenomes</taxon>
    </lineage>
</organism>
<evidence type="ECO:0000313" key="5">
    <source>
        <dbReference type="EMBL" id="QHT85257.1"/>
    </source>
</evidence>
<evidence type="ECO:0000256" key="1">
    <source>
        <dbReference type="ARBA" id="ARBA00022722"/>
    </source>
</evidence>